<dbReference type="EMBL" id="ATLV01023436">
    <property type="status" value="NOT_ANNOTATED_CDS"/>
    <property type="molecule type" value="Genomic_DNA"/>
</dbReference>
<accession>A0A084WG35</accession>
<dbReference type="EMBL" id="KE525343">
    <property type="protein sequence ID" value="KFB49179.1"/>
    <property type="molecule type" value="Genomic_DNA"/>
</dbReference>
<reference evidence="1 3" key="1">
    <citation type="journal article" date="2014" name="BMC Genomics">
        <title>Genome sequence of Anopheles sinensis provides insight into genetics basis of mosquito competence for malaria parasites.</title>
        <authorList>
            <person name="Zhou D."/>
            <person name="Zhang D."/>
            <person name="Ding G."/>
            <person name="Shi L."/>
            <person name="Hou Q."/>
            <person name="Ye Y."/>
            <person name="Xu Y."/>
            <person name="Zhou H."/>
            <person name="Xiong C."/>
            <person name="Li S."/>
            <person name="Yu J."/>
            <person name="Hong S."/>
            <person name="Yu X."/>
            <person name="Zou P."/>
            <person name="Chen C."/>
            <person name="Chang X."/>
            <person name="Wang W."/>
            <person name="Lv Y."/>
            <person name="Sun Y."/>
            <person name="Ma L."/>
            <person name="Shen B."/>
            <person name="Zhu C."/>
        </authorList>
    </citation>
    <scope>NUCLEOTIDE SEQUENCE [LARGE SCALE GENOMIC DNA]</scope>
</reference>
<protein>
    <submittedName>
        <fullName evidence="1 2">Uncharacterized protein</fullName>
    </submittedName>
</protein>
<dbReference type="VEuPathDB" id="VectorBase:ASIC017178"/>
<dbReference type="EnsemblMetazoa" id="ASIC017178-RA">
    <property type="protein sequence ID" value="ASIC017178-PA"/>
    <property type="gene ID" value="ASIC017178"/>
</dbReference>
<dbReference type="AlphaFoldDB" id="A0A084WG35"/>
<evidence type="ECO:0000313" key="1">
    <source>
        <dbReference type="EMBL" id="KFB49179.1"/>
    </source>
</evidence>
<reference evidence="2" key="2">
    <citation type="submission" date="2020-05" db="UniProtKB">
        <authorList>
            <consortium name="EnsemblMetazoa"/>
        </authorList>
    </citation>
    <scope>IDENTIFICATION</scope>
</reference>
<evidence type="ECO:0000313" key="3">
    <source>
        <dbReference type="Proteomes" id="UP000030765"/>
    </source>
</evidence>
<evidence type="ECO:0000313" key="2">
    <source>
        <dbReference type="EnsemblMetazoa" id="ASIC017178-PA"/>
    </source>
</evidence>
<proteinExistence type="predicted"/>
<dbReference type="Proteomes" id="UP000030765">
    <property type="component" value="Unassembled WGS sequence"/>
</dbReference>
<keyword evidence="3" id="KW-1185">Reference proteome</keyword>
<sequence>MIMLCDIALIPRWMAFNEVYSRVAERLPEPTEQLFLPPADDVARRDWQRERQCPTRETRRAKFMIELRATFVSWDDKRHTPVGRCVPPHLLQVSVSF</sequence>
<organism evidence="1">
    <name type="scientific">Anopheles sinensis</name>
    <name type="common">Mosquito</name>
    <dbReference type="NCBI Taxonomy" id="74873"/>
    <lineage>
        <taxon>Eukaryota</taxon>
        <taxon>Metazoa</taxon>
        <taxon>Ecdysozoa</taxon>
        <taxon>Arthropoda</taxon>
        <taxon>Hexapoda</taxon>
        <taxon>Insecta</taxon>
        <taxon>Pterygota</taxon>
        <taxon>Neoptera</taxon>
        <taxon>Endopterygota</taxon>
        <taxon>Diptera</taxon>
        <taxon>Nematocera</taxon>
        <taxon>Culicoidea</taxon>
        <taxon>Culicidae</taxon>
        <taxon>Anophelinae</taxon>
        <taxon>Anopheles</taxon>
    </lineage>
</organism>
<name>A0A084WG35_ANOSI</name>
<gene>
    <name evidence="1" type="ORF">ZHAS_00017178</name>
</gene>